<evidence type="ECO:0000256" key="3">
    <source>
        <dbReference type="ARBA" id="ARBA00022801"/>
    </source>
</evidence>
<dbReference type="GO" id="GO:0016788">
    <property type="term" value="F:hydrolase activity, acting on ester bonds"/>
    <property type="evidence" value="ECO:0007669"/>
    <property type="project" value="InterPro"/>
</dbReference>
<keyword evidence="3" id="KW-0378">Hydrolase</keyword>
<proteinExistence type="predicted"/>
<dbReference type="Pfam" id="PF24827">
    <property type="entry name" value="AstE_AspA_cat"/>
    <property type="match status" value="1"/>
</dbReference>
<keyword evidence="4" id="KW-0862">Zinc</keyword>
<dbReference type="KEGG" id="axx:ERS451415_00462"/>
<evidence type="ECO:0000256" key="1">
    <source>
        <dbReference type="ARBA" id="ARBA00001947"/>
    </source>
</evidence>
<comment type="caution">
    <text evidence="6">The sequence shown here is derived from an EMBL/GenBank/DDBJ whole genome shotgun (WGS) entry which is preliminary data.</text>
</comment>
<dbReference type="Gene3D" id="3.40.630.10">
    <property type="entry name" value="Zn peptidases"/>
    <property type="match status" value="1"/>
</dbReference>
<evidence type="ECO:0000313" key="7">
    <source>
        <dbReference type="Proteomes" id="UP001141992"/>
    </source>
</evidence>
<dbReference type="RefSeq" id="WP_024067579.1">
    <property type="nucleotide sequence ID" value="NZ_CP054571.1"/>
</dbReference>
<dbReference type="AlphaFoldDB" id="A0A0D6FNT9"/>
<dbReference type="SUPFAM" id="SSF53187">
    <property type="entry name" value="Zn-dependent exopeptidases"/>
    <property type="match status" value="1"/>
</dbReference>
<dbReference type="EMBL" id="JAPZVI010000004">
    <property type="protein sequence ID" value="MCZ8401444.1"/>
    <property type="molecule type" value="Genomic_DNA"/>
</dbReference>
<feature type="domain" description="Succinylglutamate desuccinylase/Aspartoacylase catalytic" evidence="5">
    <location>
        <begin position="31"/>
        <end position="175"/>
    </location>
</feature>
<organism evidence="6 7">
    <name type="scientific">Alcaligenes xylosoxydans xylosoxydans</name>
    <name type="common">Achromobacter xylosoxidans</name>
    <dbReference type="NCBI Taxonomy" id="85698"/>
    <lineage>
        <taxon>Bacteria</taxon>
        <taxon>Pseudomonadati</taxon>
        <taxon>Pseudomonadota</taxon>
        <taxon>Betaproteobacteria</taxon>
        <taxon>Burkholderiales</taxon>
        <taxon>Alcaligenaceae</taxon>
        <taxon>Achromobacter</taxon>
    </lineage>
</organism>
<dbReference type="GeneID" id="75274092"/>
<dbReference type="PANTHER" id="PTHR15162:SF7">
    <property type="entry name" value="SUCCINYLGLUTAMATE DESUCCINYLASE"/>
    <property type="match status" value="1"/>
</dbReference>
<sequence>MDFTLPVPDLAAERLGNTDTPGVWHFDSGLPGRALMLSALVHGNELCGAWALKDLLAAGLRPRRGSLTLAFCNLPAFDRFDLARHDASRFVDEDMNRVWSAERLDNPISSDRRRAAQLRPWVERADWLLDLHSMHEPGAPLLLTGVLPRNIALARRLKAPQHVIVDAGHKDGVRMRDFAQFGDPARDTACALLIECGFHGDPAARDVARDMVARMLVASEVMDAADVPADWLQPDAVPQRVLEVTDAVVAPSMDVSFAQPWQGLETLEKAGSVIGWADGRAIVSPYDRCTLVMPSLRQLKPGVTVVRLARDYAD</sequence>
<evidence type="ECO:0000256" key="2">
    <source>
        <dbReference type="ARBA" id="ARBA00022723"/>
    </source>
</evidence>
<accession>A0A0D6FNT9</accession>
<keyword evidence="2" id="KW-0479">Metal-binding</keyword>
<evidence type="ECO:0000259" key="5">
    <source>
        <dbReference type="Pfam" id="PF24827"/>
    </source>
</evidence>
<name>A0A0D6FNT9_ALCXX</name>
<dbReference type="InterPro" id="IPR055438">
    <property type="entry name" value="AstE_AspA_cat"/>
</dbReference>
<protein>
    <submittedName>
        <fullName evidence="6">Succinylglutamate desuccinylase/aspartoacylase family protein</fullName>
    </submittedName>
</protein>
<comment type="cofactor">
    <cofactor evidence="1">
        <name>Zn(2+)</name>
        <dbReference type="ChEBI" id="CHEBI:29105"/>
    </cofactor>
</comment>
<evidence type="ECO:0000313" key="6">
    <source>
        <dbReference type="EMBL" id="MCZ8401444.1"/>
    </source>
</evidence>
<gene>
    <name evidence="6" type="ORF">O9570_08320</name>
</gene>
<reference evidence="6" key="1">
    <citation type="submission" date="2022-12" db="EMBL/GenBank/DDBJ databases">
        <authorList>
            <person name="Voronina O.L."/>
            <person name="Kunda M.S."/>
            <person name="Ryzhova N."/>
            <person name="Aksenova E.I."/>
        </authorList>
    </citation>
    <scope>NUCLEOTIDE SEQUENCE</scope>
    <source>
        <strain evidence="6">SCCH136:Ach223948</strain>
    </source>
</reference>
<dbReference type="PANTHER" id="PTHR15162">
    <property type="entry name" value="ASPARTOACYLASE"/>
    <property type="match status" value="1"/>
</dbReference>
<dbReference type="eggNOG" id="COG3608">
    <property type="taxonomic scope" value="Bacteria"/>
</dbReference>
<dbReference type="GO" id="GO:0005829">
    <property type="term" value="C:cytosol"/>
    <property type="evidence" value="ECO:0007669"/>
    <property type="project" value="TreeGrafter"/>
</dbReference>
<dbReference type="GO" id="GO:0046872">
    <property type="term" value="F:metal ion binding"/>
    <property type="evidence" value="ECO:0007669"/>
    <property type="project" value="UniProtKB-KW"/>
</dbReference>
<dbReference type="Proteomes" id="UP001141992">
    <property type="component" value="Unassembled WGS sequence"/>
</dbReference>
<evidence type="ECO:0000256" key="4">
    <source>
        <dbReference type="ARBA" id="ARBA00022833"/>
    </source>
</evidence>
<dbReference type="InterPro" id="IPR050178">
    <property type="entry name" value="AspA/AstE_fam"/>
</dbReference>